<keyword evidence="3" id="KW-1185">Reference proteome</keyword>
<dbReference type="RefSeq" id="WP_095404707.1">
    <property type="nucleotide sequence ID" value="NZ_NOJZ02000001.1"/>
</dbReference>
<dbReference type="EMBL" id="NOJZ02000001">
    <property type="protein sequence ID" value="RDY24934.1"/>
    <property type="molecule type" value="Genomic_DNA"/>
</dbReference>
<dbReference type="OrthoDB" id="1787445at2"/>
<evidence type="ECO:0000313" key="3">
    <source>
        <dbReference type="Proteomes" id="UP000243494"/>
    </source>
</evidence>
<organism evidence="2 3">
    <name type="scientific">Romboutsia maritimum</name>
    <dbReference type="NCBI Taxonomy" id="2020948"/>
    <lineage>
        <taxon>Bacteria</taxon>
        <taxon>Bacillati</taxon>
        <taxon>Bacillota</taxon>
        <taxon>Clostridia</taxon>
        <taxon>Peptostreptococcales</taxon>
        <taxon>Peptostreptococcaceae</taxon>
        <taxon>Romboutsia</taxon>
    </lineage>
</organism>
<keyword evidence="1" id="KW-0472">Membrane</keyword>
<dbReference type="AlphaFoldDB" id="A0A371IWS7"/>
<sequence>MLKSSVIYTLVRSLPESILFIFLGNMLLEANMSKNKILQMGMLMTLIISFVRLLPITFGVHTIISIMIEVLIFTYLSGNKIIQSVIITFELFIALLLSETIYMFIAINIFKINLNVLVNRSNFISAISSIPSLLIFLGIAFIIKFFNNKVNSRGRDE</sequence>
<reference evidence="2 3" key="1">
    <citation type="journal article" date="2017" name="Genome Announc.">
        <title>Draft Genome Sequence of Romboutsia maritimum sp. nov. Strain CCRI-22766(T), Isolated from Coastal Estuarine Mud.</title>
        <authorList>
            <person name="Maheux A.F."/>
            <person name="Boudreau D.K."/>
            <person name="Berube E."/>
            <person name="Boissinot M."/>
            <person name="Raymond F."/>
            <person name="Brodeur S."/>
            <person name="Corbeil J."/>
            <person name="Brightwell G."/>
            <person name="Broda D."/>
            <person name="Omar R.F."/>
            <person name="Bergeron M.G."/>
        </authorList>
    </citation>
    <scope>NUCLEOTIDE SEQUENCE [LARGE SCALE GENOMIC DNA]</scope>
    <source>
        <strain evidence="2 3">CCRI-22766</strain>
    </source>
</reference>
<proteinExistence type="predicted"/>
<comment type="caution">
    <text evidence="2">The sequence shown here is derived from an EMBL/GenBank/DDBJ whole genome shotgun (WGS) entry which is preliminary data.</text>
</comment>
<protein>
    <submittedName>
        <fullName evidence="2">Uncharacterized protein</fullName>
    </submittedName>
</protein>
<dbReference type="Proteomes" id="UP000243494">
    <property type="component" value="Unassembled WGS sequence"/>
</dbReference>
<feature type="transmembrane region" description="Helical" evidence="1">
    <location>
        <begin position="6"/>
        <end position="28"/>
    </location>
</feature>
<gene>
    <name evidence="2" type="ORF">CHF27_001670</name>
</gene>
<feature type="transmembrane region" description="Helical" evidence="1">
    <location>
        <begin position="122"/>
        <end position="146"/>
    </location>
</feature>
<feature type="transmembrane region" description="Helical" evidence="1">
    <location>
        <begin position="85"/>
        <end position="110"/>
    </location>
</feature>
<accession>A0A371IWS7</accession>
<keyword evidence="1" id="KW-0812">Transmembrane</keyword>
<feature type="transmembrane region" description="Helical" evidence="1">
    <location>
        <begin position="60"/>
        <end position="78"/>
    </location>
</feature>
<keyword evidence="1" id="KW-1133">Transmembrane helix</keyword>
<evidence type="ECO:0000313" key="2">
    <source>
        <dbReference type="EMBL" id="RDY24934.1"/>
    </source>
</evidence>
<evidence type="ECO:0000256" key="1">
    <source>
        <dbReference type="SAM" id="Phobius"/>
    </source>
</evidence>
<name>A0A371IWS7_9FIRM</name>